<gene>
    <name evidence="2" type="ORF">Sps_02148</name>
</gene>
<evidence type="ECO:0000313" key="3">
    <source>
        <dbReference type="Proteomes" id="UP000189545"/>
    </source>
</evidence>
<dbReference type="KEGG" id="spsw:Sps_02148"/>
<feature type="compositionally biased region" description="Low complexity" evidence="1">
    <location>
        <begin position="119"/>
        <end position="129"/>
    </location>
</feature>
<dbReference type="RefSeq" id="WP_077752490.1">
    <property type="nucleotide sequence ID" value="NZ_CP014782.1"/>
</dbReference>
<sequence>MMTDFLLIVALVVVAAFFWQLRQMAEISRIFAQRECQKQKIQLLAIAMESAKPSIGGSSGLTWKAKYLLEFSTDGINQYQAEIWMHGKKVQRVKWPIFPEPEWLDTPESRGSVGGSCGSKGSCNTGKCK</sequence>
<name>A0A1S6HP50_9GAMM</name>
<evidence type="ECO:0008006" key="4">
    <source>
        <dbReference type="Google" id="ProtNLM"/>
    </source>
</evidence>
<dbReference type="STRING" id="225848.Sps_02148"/>
<keyword evidence="3" id="KW-1185">Reference proteome</keyword>
<dbReference type="Proteomes" id="UP000189545">
    <property type="component" value="Chromosome"/>
</dbReference>
<dbReference type="Pfam" id="PF11743">
    <property type="entry name" value="DUF3301"/>
    <property type="match status" value="1"/>
</dbReference>
<evidence type="ECO:0000256" key="1">
    <source>
        <dbReference type="SAM" id="MobiDB-lite"/>
    </source>
</evidence>
<protein>
    <recommendedName>
        <fullName evidence="4">DUF3301 domain-containing protein</fullName>
    </recommendedName>
</protein>
<evidence type="ECO:0000313" key="2">
    <source>
        <dbReference type="EMBL" id="AQS37306.1"/>
    </source>
</evidence>
<dbReference type="OrthoDB" id="5959530at2"/>
<dbReference type="EMBL" id="CP014782">
    <property type="protein sequence ID" value="AQS37306.1"/>
    <property type="molecule type" value="Genomic_DNA"/>
</dbReference>
<dbReference type="InterPro" id="IPR021732">
    <property type="entry name" value="DUF3301"/>
</dbReference>
<organism evidence="2 3">
    <name type="scientific">Shewanella psychrophila</name>
    <dbReference type="NCBI Taxonomy" id="225848"/>
    <lineage>
        <taxon>Bacteria</taxon>
        <taxon>Pseudomonadati</taxon>
        <taxon>Pseudomonadota</taxon>
        <taxon>Gammaproteobacteria</taxon>
        <taxon>Alteromonadales</taxon>
        <taxon>Shewanellaceae</taxon>
        <taxon>Shewanella</taxon>
    </lineage>
</organism>
<dbReference type="AlphaFoldDB" id="A0A1S6HP50"/>
<accession>A0A1S6HP50</accession>
<feature type="region of interest" description="Disordered" evidence="1">
    <location>
        <begin position="106"/>
        <end position="129"/>
    </location>
</feature>
<proteinExistence type="predicted"/>
<reference evidence="2 3" key="1">
    <citation type="submission" date="2016-03" db="EMBL/GenBank/DDBJ databases">
        <title>Complete genome sequence of Shewanella psychrophila WP2, a deep sea bacterium isolated from west Pacific sediment.</title>
        <authorList>
            <person name="Xu G."/>
            <person name="Jian H."/>
        </authorList>
    </citation>
    <scope>NUCLEOTIDE SEQUENCE [LARGE SCALE GENOMIC DNA]</scope>
    <source>
        <strain evidence="2 3">WP2</strain>
    </source>
</reference>